<proteinExistence type="predicted"/>
<protein>
    <submittedName>
        <fullName evidence="1">Uncharacterized protein</fullName>
    </submittedName>
</protein>
<organism evidence="1 2">
    <name type="scientific">Gigaspora margarita</name>
    <dbReference type="NCBI Taxonomy" id="4874"/>
    <lineage>
        <taxon>Eukaryota</taxon>
        <taxon>Fungi</taxon>
        <taxon>Fungi incertae sedis</taxon>
        <taxon>Mucoromycota</taxon>
        <taxon>Glomeromycotina</taxon>
        <taxon>Glomeromycetes</taxon>
        <taxon>Diversisporales</taxon>
        <taxon>Gigasporaceae</taxon>
        <taxon>Gigaspora</taxon>
    </lineage>
</organism>
<dbReference type="AlphaFoldDB" id="A0A8H3XCZ0"/>
<dbReference type="EMBL" id="WTPW01001201">
    <property type="protein sequence ID" value="KAF0449795.1"/>
    <property type="molecule type" value="Genomic_DNA"/>
</dbReference>
<evidence type="ECO:0000313" key="2">
    <source>
        <dbReference type="Proteomes" id="UP000439903"/>
    </source>
</evidence>
<keyword evidence="2" id="KW-1185">Reference proteome</keyword>
<reference evidence="1 2" key="1">
    <citation type="journal article" date="2019" name="Environ. Microbiol.">
        <title>At the nexus of three kingdoms: the genome of the mycorrhizal fungus Gigaspora margarita provides insights into plant, endobacterial and fungal interactions.</title>
        <authorList>
            <person name="Venice F."/>
            <person name="Ghignone S."/>
            <person name="Salvioli di Fossalunga A."/>
            <person name="Amselem J."/>
            <person name="Novero M."/>
            <person name="Xianan X."/>
            <person name="Sedzielewska Toro K."/>
            <person name="Morin E."/>
            <person name="Lipzen A."/>
            <person name="Grigoriev I.V."/>
            <person name="Henrissat B."/>
            <person name="Martin F.M."/>
            <person name="Bonfante P."/>
        </authorList>
    </citation>
    <scope>NUCLEOTIDE SEQUENCE [LARGE SCALE GENOMIC DNA]</scope>
    <source>
        <strain evidence="1 2">BEG34</strain>
    </source>
</reference>
<gene>
    <name evidence="1" type="ORF">F8M41_002381</name>
</gene>
<accession>A0A8H3XCZ0</accession>
<evidence type="ECO:0000313" key="1">
    <source>
        <dbReference type="EMBL" id="KAF0449795.1"/>
    </source>
</evidence>
<name>A0A8H3XCZ0_GIGMA</name>
<comment type="caution">
    <text evidence="1">The sequence shown here is derived from an EMBL/GenBank/DDBJ whole genome shotgun (WGS) entry which is preliminary data.</text>
</comment>
<dbReference type="Proteomes" id="UP000439903">
    <property type="component" value="Unassembled WGS sequence"/>
</dbReference>
<dbReference type="OrthoDB" id="2425851at2759"/>
<sequence length="164" mass="19074">MKTPSTSVLFKSTYTISISEHTRRILNNRSLQSQMYFGPGIEAETKLEDLLLNTRTKKQELEECSELPRIFASSARKKQSQNAELWLSEITYLTDPFNVIEIVTVWLQNTLKPPYYQFYVKEILYSYEGFVPFGEEFDDVMKLIIDEIKILEKGTLMNIAGQNI</sequence>